<evidence type="ECO:0000313" key="1">
    <source>
        <dbReference type="EMBL" id="KAJ9583061.1"/>
    </source>
</evidence>
<gene>
    <name evidence="1" type="ORF">L9F63_022603</name>
</gene>
<sequence length="62" mass="7236">RVVNLRLYHYKSETSPKLAAVKGTGKKKKRTGPRNTREIKALQTKDLFSSCMFFFCPYPHFI</sequence>
<keyword evidence="2" id="KW-1185">Reference proteome</keyword>
<evidence type="ECO:0000313" key="2">
    <source>
        <dbReference type="Proteomes" id="UP001233999"/>
    </source>
</evidence>
<accession>A0AAD8EAP7</accession>
<organism evidence="1 2">
    <name type="scientific">Diploptera punctata</name>
    <name type="common">Pacific beetle cockroach</name>
    <dbReference type="NCBI Taxonomy" id="6984"/>
    <lineage>
        <taxon>Eukaryota</taxon>
        <taxon>Metazoa</taxon>
        <taxon>Ecdysozoa</taxon>
        <taxon>Arthropoda</taxon>
        <taxon>Hexapoda</taxon>
        <taxon>Insecta</taxon>
        <taxon>Pterygota</taxon>
        <taxon>Neoptera</taxon>
        <taxon>Polyneoptera</taxon>
        <taxon>Dictyoptera</taxon>
        <taxon>Blattodea</taxon>
        <taxon>Blaberoidea</taxon>
        <taxon>Blaberidae</taxon>
        <taxon>Diplopterinae</taxon>
        <taxon>Diploptera</taxon>
    </lineage>
</organism>
<feature type="non-terminal residue" evidence="1">
    <location>
        <position position="62"/>
    </location>
</feature>
<dbReference type="Proteomes" id="UP001233999">
    <property type="component" value="Unassembled WGS sequence"/>
</dbReference>
<proteinExistence type="predicted"/>
<comment type="caution">
    <text evidence="1">The sequence shown here is derived from an EMBL/GenBank/DDBJ whole genome shotgun (WGS) entry which is preliminary data.</text>
</comment>
<dbReference type="EMBL" id="JASPKZ010007681">
    <property type="protein sequence ID" value="KAJ9583061.1"/>
    <property type="molecule type" value="Genomic_DNA"/>
</dbReference>
<feature type="non-terminal residue" evidence="1">
    <location>
        <position position="1"/>
    </location>
</feature>
<dbReference type="AlphaFoldDB" id="A0AAD8EAP7"/>
<name>A0AAD8EAP7_DIPPU</name>
<reference evidence="1" key="1">
    <citation type="journal article" date="2023" name="IScience">
        <title>Live-bearing cockroach genome reveals convergent evolutionary mechanisms linked to viviparity in insects and beyond.</title>
        <authorList>
            <person name="Fouks B."/>
            <person name="Harrison M.C."/>
            <person name="Mikhailova A.A."/>
            <person name="Marchal E."/>
            <person name="English S."/>
            <person name="Carruthers M."/>
            <person name="Jennings E.C."/>
            <person name="Chiamaka E.L."/>
            <person name="Frigard R.A."/>
            <person name="Pippel M."/>
            <person name="Attardo G.M."/>
            <person name="Benoit J.B."/>
            <person name="Bornberg-Bauer E."/>
            <person name="Tobe S.S."/>
        </authorList>
    </citation>
    <scope>NUCLEOTIDE SEQUENCE</scope>
    <source>
        <strain evidence="1">Stay&amp;Tobe</strain>
    </source>
</reference>
<reference evidence="1" key="2">
    <citation type="submission" date="2023-05" db="EMBL/GenBank/DDBJ databases">
        <authorList>
            <person name="Fouks B."/>
        </authorList>
    </citation>
    <scope>NUCLEOTIDE SEQUENCE</scope>
    <source>
        <strain evidence="1">Stay&amp;Tobe</strain>
        <tissue evidence="1">Testes</tissue>
    </source>
</reference>
<protein>
    <submittedName>
        <fullName evidence="1">Uncharacterized protein</fullName>
    </submittedName>
</protein>